<dbReference type="Proteomes" id="UP000236345">
    <property type="component" value="Unassembled WGS sequence"/>
</dbReference>
<evidence type="ECO:0008006" key="3">
    <source>
        <dbReference type="Google" id="ProtNLM"/>
    </source>
</evidence>
<name>A0A2K1QDA4_9GAMM</name>
<gene>
    <name evidence="1" type="ORF">COO59_03565</name>
</gene>
<evidence type="ECO:0000313" key="1">
    <source>
        <dbReference type="EMBL" id="PNS13005.1"/>
    </source>
</evidence>
<sequence length="169" mass="20171">MIKKDGITMAALSFSCILFQRKKDDISEKSTLKKIQYALIENIDWENGYYPSKLKYKLKDAIKEGRLPKFDRLQDNFNGMGITIHNTWATHITLKSLHIESDRYRARVHYKIQDHFGLDSEDIHNILFSNFRLFRIWFVLQRYHRFGFKPFMTNMDADIEITGERNESK</sequence>
<dbReference type="AlphaFoldDB" id="A0A2K1QDA4"/>
<dbReference type="OrthoDB" id="612868at2"/>
<protein>
    <recommendedName>
        <fullName evidence="3">DUF3289 domain-containing protein</fullName>
    </recommendedName>
</protein>
<accession>A0A2K1QDA4</accession>
<proteinExistence type="predicted"/>
<reference evidence="2" key="1">
    <citation type="submission" date="2017-09" db="EMBL/GenBank/DDBJ databases">
        <authorList>
            <person name="Palmer M."/>
            <person name="Steenkamp E.T."/>
            <person name="Coetzee M.P."/>
            <person name="Avontuur J.R."/>
            <person name="Van Zyl E."/>
            <person name="Chan W.-Y."/>
            <person name="Blom J."/>
            <person name="Venter S.N."/>
        </authorList>
    </citation>
    <scope>NUCLEOTIDE SEQUENCE [LARGE SCALE GENOMIC DNA]</scope>
    <source>
        <strain evidence="2">QC88-366</strain>
    </source>
</reference>
<dbReference type="Pfam" id="PF11692">
    <property type="entry name" value="DUF3289"/>
    <property type="match status" value="1"/>
</dbReference>
<dbReference type="PROSITE" id="PS51257">
    <property type="entry name" value="PROKAR_LIPOPROTEIN"/>
    <property type="match status" value="1"/>
</dbReference>
<dbReference type="EMBL" id="NWUO01000002">
    <property type="protein sequence ID" value="PNS13005.1"/>
    <property type="molecule type" value="Genomic_DNA"/>
</dbReference>
<dbReference type="InterPro" id="IPR017483">
    <property type="entry name" value="CHP03034"/>
</dbReference>
<keyword evidence="2" id="KW-1185">Reference proteome</keyword>
<evidence type="ECO:0000313" key="2">
    <source>
        <dbReference type="Proteomes" id="UP000236345"/>
    </source>
</evidence>
<organism evidence="1 2">
    <name type="scientific">Mixta theicola</name>
    <dbReference type="NCBI Taxonomy" id="1458355"/>
    <lineage>
        <taxon>Bacteria</taxon>
        <taxon>Pseudomonadati</taxon>
        <taxon>Pseudomonadota</taxon>
        <taxon>Gammaproteobacteria</taxon>
        <taxon>Enterobacterales</taxon>
        <taxon>Erwiniaceae</taxon>
        <taxon>Mixta</taxon>
    </lineage>
</organism>
<comment type="caution">
    <text evidence="1">The sequence shown here is derived from an EMBL/GenBank/DDBJ whole genome shotgun (WGS) entry which is preliminary data.</text>
</comment>
<dbReference type="NCBIfam" id="TIGR03034">
    <property type="entry name" value="YPO3983 family protein"/>
    <property type="match status" value="1"/>
</dbReference>